<evidence type="ECO:0000256" key="1">
    <source>
        <dbReference type="SAM" id="Phobius"/>
    </source>
</evidence>
<reference evidence="2 3" key="1">
    <citation type="submission" date="2016-01" db="EMBL/GenBank/DDBJ databases">
        <authorList>
            <person name="Oliw E.H."/>
        </authorList>
    </citation>
    <scope>NUCLEOTIDE SEQUENCE [LARGE SCALE GENOMIC DNA]</scope>
    <source>
        <strain evidence="2">LMG 27134</strain>
    </source>
</reference>
<accession>A0A158J7U2</accession>
<proteinExistence type="predicted"/>
<dbReference type="Proteomes" id="UP000054683">
    <property type="component" value="Unassembled WGS sequence"/>
</dbReference>
<protein>
    <submittedName>
        <fullName evidence="2">Uncharacterized protein</fullName>
    </submittedName>
</protein>
<keyword evidence="1" id="KW-1133">Transmembrane helix</keyword>
<keyword evidence="1" id="KW-0812">Transmembrane</keyword>
<evidence type="ECO:0000313" key="2">
    <source>
        <dbReference type="EMBL" id="SAL65002.1"/>
    </source>
</evidence>
<feature type="transmembrane region" description="Helical" evidence="1">
    <location>
        <begin position="68"/>
        <end position="88"/>
    </location>
</feature>
<gene>
    <name evidence="2" type="ORF">AWB69_07336</name>
</gene>
<organism evidence="2 3">
    <name type="scientific">Caballeronia udeis</name>
    <dbReference type="NCBI Taxonomy" id="1232866"/>
    <lineage>
        <taxon>Bacteria</taxon>
        <taxon>Pseudomonadati</taxon>
        <taxon>Pseudomonadota</taxon>
        <taxon>Betaproteobacteria</taxon>
        <taxon>Burkholderiales</taxon>
        <taxon>Burkholderiaceae</taxon>
        <taxon>Caballeronia</taxon>
    </lineage>
</organism>
<feature type="transmembrane region" description="Helical" evidence="1">
    <location>
        <begin position="29"/>
        <end position="48"/>
    </location>
</feature>
<sequence>MSTPTPPAGRPPLTGNVAVAPRGVIRATLSIALLLTTIVFVISLGATLEALAEKYLMKIGTGKHEQFLAFFIPATIYIGIAVVILLLIRMVLVRRKRTV</sequence>
<dbReference type="AlphaFoldDB" id="A0A158J7U2"/>
<dbReference type="EMBL" id="FCOK02000075">
    <property type="protein sequence ID" value="SAL65002.1"/>
    <property type="molecule type" value="Genomic_DNA"/>
</dbReference>
<evidence type="ECO:0000313" key="3">
    <source>
        <dbReference type="Proteomes" id="UP000054683"/>
    </source>
</evidence>
<keyword evidence="1" id="KW-0472">Membrane</keyword>
<name>A0A158J7U2_9BURK</name>